<keyword evidence="2" id="KW-1185">Reference proteome</keyword>
<proteinExistence type="predicted"/>
<protein>
    <submittedName>
        <fullName evidence="1">Uncharacterized protein</fullName>
    </submittedName>
</protein>
<accession>A0ACB9X636</accession>
<organism evidence="1 2">
    <name type="scientific">Chaenocephalus aceratus</name>
    <name type="common">Blackfin icefish</name>
    <name type="synonym">Chaenichthys aceratus</name>
    <dbReference type="NCBI Taxonomy" id="36190"/>
    <lineage>
        <taxon>Eukaryota</taxon>
        <taxon>Metazoa</taxon>
        <taxon>Chordata</taxon>
        <taxon>Craniata</taxon>
        <taxon>Vertebrata</taxon>
        <taxon>Euteleostomi</taxon>
        <taxon>Actinopterygii</taxon>
        <taxon>Neopterygii</taxon>
        <taxon>Teleostei</taxon>
        <taxon>Neoteleostei</taxon>
        <taxon>Acanthomorphata</taxon>
        <taxon>Eupercaria</taxon>
        <taxon>Perciformes</taxon>
        <taxon>Notothenioidei</taxon>
        <taxon>Channichthyidae</taxon>
        <taxon>Chaenocephalus</taxon>
    </lineage>
</organism>
<evidence type="ECO:0000313" key="2">
    <source>
        <dbReference type="Proteomes" id="UP001057452"/>
    </source>
</evidence>
<dbReference type="Proteomes" id="UP001057452">
    <property type="component" value="Chromosome 8"/>
</dbReference>
<reference evidence="1" key="1">
    <citation type="submission" date="2022-05" db="EMBL/GenBank/DDBJ databases">
        <title>Chromosome-level genome of Chaenocephalus aceratus.</title>
        <authorList>
            <person name="Park H."/>
        </authorList>
    </citation>
    <scope>NUCLEOTIDE SEQUENCE</scope>
    <source>
        <strain evidence="1">KU_202001</strain>
    </source>
</reference>
<dbReference type="EMBL" id="CM043792">
    <property type="protein sequence ID" value="KAI4821763.1"/>
    <property type="molecule type" value="Genomic_DNA"/>
</dbReference>
<comment type="caution">
    <text evidence="1">The sequence shown here is derived from an EMBL/GenBank/DDBJ whole genome shotgun (WGS) entry which is preliminary data.</text>
</comment>
<evidence type="ECO:0000313" key="1">
    <source>
        <dbReference type="EMBL" id="KAI4821763.1"/>
    </source>
</evidence>
<sequence>MSSVAVTNSPASCSLIHLNPSQELGPAQAQTVQSEPGMGNHSLDADESEEKAKGVRNSIKSGEKNKEERKRGSKMVRGGAVSSLVVSGE</sequence>
<name>A0ACB9X636_CHAAC</name>
<gene>
    <name evidence="1" type="ORF">KUCAC02_007346</name>
</gene>